<evidence type="ECO:0000256" key="10">
    <source>
        <dbReference type="ARBA" id="ARBA00023303"/>
    </source>
</evidence>
<evidence type="ECO:0000313" key="17">
    <source>
        <dbReference type="Ensembl" id="ENSGACP00000023343.2"/>
    </source>
</evidence>
<dbReference type="AlphaFoldDB" id="G3Q0F1"/>
<feature type="domain" description="Potassium channel inwardly rectifying transmembrane" evidence="15">
    <location>
        <begin position="109"/>
        <end position="248"/>
    </location>
</feature>
<dbReference type="OMA" id="RFSPMML"/>
<keyword evidence="4 12" id="KW-0812">Transmembrane</keyword>
<dbReference type="InterPro" id="IPR014756">
    <property type="entry name" value="Ig_E-set"/>
</dbReference>
<dbReference type="FunFam" id="1.10.287.70:FF:000019">
    <property type="entry name" value="G protein-activated inward rectifier potassium channel 1"/>
    <property type="match status" value="1"/>
</dbReference>
<evidence type="ECO:0000256" key="14">
    <source>
        <dbReference type="SAM" id="Phobius"/>
    </source>
</evidence>
<keyword evidence="8 12" id="KW-0406">Ion transport</keyword>
<dbReference type="GO" id="GO:0034702">
    <property type="term" value="C:monoatomic ion channel complex"/>
    <property type="evidence" value="ECO:0007669"/>
    <property type="project" value="UniProtKB-KW"/>
</dbReference>
<sequence length="476" mass="53103">MALENSVIAARPDSLSLPVEEKGDAEGEEVEASAEAGAFDLSEEPGPVVASADPAQPPPPLAKVRKSFQNKLLEREAKANEPRKKTQGTEKERGRFGWGRTRRKRQRYVEKNGRCNVSHGNMRETYRYLTDIFTTLVDLNWRCSLFVFVMAYAVTWLFFGAIWYLIAYCRGDLDHLGDETWTPCVNNVNGFISAFLFSIETETTIGYGHRVITDQCPVGTMLLLLQAILGSMVNAFMVGCMFVKISQPNKRAETLVFSKHAVISLRDDKLCLMFRVGDLRSSHIVGANMRAKLIKSKQTQEGEFIPLDQTDISVGFETGDDRLFLVSPLVISHEIDLHSPFWDMSQSQLGKEDFEIVVILEGMVEATGMTCQARSSYLAEEVMWGHRFSPMMLLAEGFFDIDYGAFHHTFEGSRSSPTPLQLVNQHTIWTQSKARMGPSTVASHNRGSVCRTGPRGGSGTGWDGCEPIRAVGICYL</sequence>
<keyword evidence="6 12" id="KW-0630">Potassium</keyword>
<dbReference type="InterPro" id="IPR040445">
    <property type="entry name" value="Kir_TM"/>
</dbReference>
<feature type="compositionally biased region" description="Basic and acidic residues" evidence="13">
    <location>
        <begin position="75"/>
        <end position="95"/>
    </location>
</feature>
<dbReference type="STRING" id="69293.ENSGACP00000023343"/>
<keyword evidence="2 12" id="KW-0813">Transport</keyword>
<comment type="subcellular location">
    <subcellularLocation>
        <location evidence="1 12">Membrane</location>
        <topology evidence="1 12">Multi-pass membrane protein</topology>
    </subcellularLocation>
</comment>
<dbReference type="RefSeq" id="XP_040025558.1">
    <property type="nucleotide sequence ID" value="XM_040169624.1"/>
</dbReference>
<keyword evidence="9 14" id="KW-0472">Membrane</keyword>
<reference evidence="17 18" key="1">
    <citation type="journal article" date="2021" name="G3 (Bethesda)">
        <title>Improved contiguity of the threespine stickleback genome using long-read sequencing.</title>
        <authorList>
            <person name="Nath S."/>
            <person name="Shaw D.E."/>
            <person name="White M.A."/>
        </authorList>
    </citation>
    <scope>NUCLEOTIDE SEQUENCE [LARGE SCALE GENOMIC DNA]</scope>
    <source>
        <strain evidence="17 18">Lake Benthic</strain>
    </source>
</reference>
<dbReference type="InParanoid" id="G3Q0F1"/>
<evidence type="ECO:0000256" key="13">
    <source>
        <dbReference type="SAM" id="MobiDB-lite"/>
    </source>
</evidence>
<dbReference type="eggNOG" id="KOG3827">
    <property type="taxonomic scope" value="Eukaryota"/>
</dbReference>
<evidence type="ECO:0000256" key="6">
    <source>
        <dbReference type="ARBA" id="ARBA00022958"/>
    </source>
</evidence>
<keyword evidence="18" id="KW-1185">Reference proteome</keyword>
<reference evidence="17" key="3">
    <citation type="submission" date="2025-09" db="UniProtKB">
        <authorList>
            <consortium name="Ensembl"/>
        </authorList>
    </citation>
    <scope>IDENTIFICATION</scope>
</reference>
<feature type="region of interest" description="Disordered" evidence="13">
    <location>
        <begin position="75"/>
        <end position="96"/>
    </location>
</feature>
<dbReference type="Proteomes" id="UP000007635">
    <property type="component" value="Chromosome III"/>
</dbReference>
<evidence type="ECO:0000256" key="1">
    <source>
        <dbReference type="ARBA" id="ARBA00004141"/>
    </source>
</evidence>
<dbReference type="GO" id="GO:0005886">
    <property type="term" value="C:plasma membrane"/>
    <property type="evidence" value="ECO:0007669"/>
    <property type="project" value="TreeGrafter"/>
</dbReference>
<feature type="transmembrane region" description="Helical" evidence="14">
    <location>
        <begin position="145"/>
        <end position="166"/>
    </location>
</feature>
<name>G3Q0F1_GASAC</name>
<dbReference type="GO" id="GO:1990573">
    <property type="term" value="P:potassium ion import across plasma membrane"/>
    <property type="evidence" value="ECO:0007669"/>
    <property type="project" value="TreeGrafter"/>
</dbReference>
<keyword evidence="3 12" id="KW-0633">Potassium transport</keyword>
<reference evidence="17" key="2">
    <citation type="submission" date="2025-08" db="UniProtKB">
        <authorList>
            <consortium name="Ensembl"/>
        </authorList>
    </citation>
    <scope>IDENTIFICATION</scope>
</reference>
<dbReference type="GeneID" id="120814199"/>
<dbReference type="Gene3D" id="2.60.40.1400">
    <property type="entry name" value="G protein-activated inward rectifier potassium channel 1"/>
    <property type="match status" value="1"/>
</dbReference>
<proteinExistence type="inferred from homology"/>
<dbReference type="GO" id="GO:0034765">
    <property type="term" value="P:regulation of monoatomic ion transmembrane transport"/>
    <property type="evidence" value="ECO:0007669"/>
    <property type="project" value="TreeGrafter"/>
</dbReference>
<evidence type="ECO:0000313" key="18">
    <source>
        <dbReference type="Proteomes" id="UP000007635"/>
    </source>
</evidence>
<evidence type="ECO:0008006" key="19">
    <source>
        <dbReference type="Google" id="ProtNLM"/>
    </source>
</evidence>
<dbReference type="Bgee" id="ENSGACG00000017665">
    <property type="expression patterns" value="Expressed in telencephalon and 2 other cell types or tissues"/>
</dbReference>
<dbReference type="PRINTS" id="PR01320">
    <property type="entry name" value="KIRCHANNEL"/>
</dbReference>
<comment type="similarity">
    <text evidence="12">Belongs to the inward rectifier-type potassium channel (TC 1.A.2.1) family.</text>
</comment>
<feature type="region of interest" description="Disordered" evidence="13">
    <location>
        <begin position="1"/>
        <end position="62"/>
    </location>
</feature>
<dbReference type="GeneTree" id="ENSGT01080000257365"/>
<evidence type="ECO:0000256" key="11">
    <source>
        <dbReference type="ARBA" id="ARBA00034430"/>
    </source>
</evidence>
<comment type="catalytic activity">
    <reaction evidence="11">
        <text>K(+)(in) = K(+)(out)</text>
        <dbReference type="Rhea" id="RHEA:29463"/>
        <dbReference type="ChEBI" id="CHEBI:29103"/>
    </reaction>
</comment>
<dbReference type="Pfam" id="PF17655">
    <property type="entry name" value="IRK_C"/>
    <property type="match status" value="1"/>
</dbReference>
<accession>G3Q0F1</accession>
<evidence type="ECO:0000259" key="15">
    <source>
        <dbReference type="Pfam" id="PF01007"/>
    </source>
</evidence>
<dbReference type="GO" id="GO:0005242">
    <property type="term" value="F:inward rectifier potassium channel activity"/>
    <property type="evidence" value="ECO:0007669"/>
    <property type="project" value="InterPro"/>
</dbReference>
<dbReference type="Pfam" id="PF01007">
    <property type="entry name" value="IRK"/>
    <property type="match status" value="1"/>
</dbReference>
<evidence type="ECO:0000256" key="8">
    <source>
        <dbReference type="ARBA" id="ARBA00023065"/>
    </source>
</evidence>
<evidence type="ECO:0000256" key="2">
    <source>
        <dbReference type="ARBA" id="ARBA00022448"/>
    </source>
</evidence>
<feature type="region of interest" description="Disordered" evidence="13">
    <location>
        <begin position="434"/>
        <end position="456"/>
    </location>
</feature>
<dbReference type="SUPFAM" id="SSF81296">
    <property type="entry name" value="E set domains"/>
    <property type="match status" value="1"/>
</dbReference>
<keyword evidence="10 12" id="KW-0407">Ion channel</keyword>
<feature type="domain" description="Inward rectifier potassium channel C-terminal" evidence="16">
    <location>
        <begin position="255"/>
        <end position="411"/>
    </location>
</feature>
<keyword evidence="7 14" id="KW-1133">Transmembrane helix</keyword>
<dbReference type="Ensembl" id="ENSGACT00000023389.2">
    <property type="protein sequence ID" value="ENSGACP00000023343.2"/>
    <property type="gene ID" value="ENSGACG00000017665.2"/>
</dbReference>
<protein>
    <recommendedName>
        <fullName evidence="19">G protein-activated inward rectifier potassium channel 1</fullName>
    </recommendedName>
</protein>
<dbReference type="InterPro" id="IPR016449">
    <property type="entry name" value="K_chnl_inward-rec_Kir"/>
</dbReference>
<evidence type="ECO:0000256" key="4">
    <source>
        <dbReference type="ARBA" id="ARBA00022692"/>
    </source>
</evidence>
<dbReference type="SUPFAM" id="SSF81324">
    <property type="entry name" value="Voltage-gated potassium channels"/>
    <property type="match status" value="1"/>
</dbReference>
<evidence type="ECO:0000256" key="7">
    <source>
        <dbReference type="ARBA" id="ARBA00022989"/>
    </source>
</evidence>
<dbReference type="PANTHER" id="PTHR11767:SF17">
    <property type="entry name" value="G PROTEIN-ACTIVATED INWARD RECTIFIER POTASSIUM CHANNEL 3"/>
    <property type="match status" value="1"/>
</dbReference>
<evidence type="ECO:0000256" key="5">
    <source>
        <dbReference type="ARBA" id="ARBA00022882"/>
    </source>
</evidence>
<dbReference type="GO" id="GO:0007399">
    <property type="term" value="P:nervous system development"/>
    <property type="evidence" value="ECO:0007669"/>
    <property type="project" value="UniProtKB-ARBA"/>
</dbReference>
<evidence type="ECO:0000259" key="16">
    <source>
        <dbReference type="Pfam" id="PF17655"/>
    </source>
</evidence>
<evidence type="ECO:0000256" key="12">
    <source>
        <dbReference type="RuleBase" id="RU003822"/>
    </source>
</evidence>
<dbReference type="CTD" id="3765"/>
<keyword evidence="5 12" id="KW-0851">Voltage-gated channel</keyword>
<evidence type="ECO:0000256" key="3">
    <source>
        <dbReference type="ARBA" id="ARBA00022538"/>
    </source>
</evidence>
<dbReference type="InterPro" id="IPR041647">
    <property type="entry name" value="IRK_C"/>
</dbReference>
<dbReference type="PANTHER" id="PTHR11767">
    <property type="entry name" value="INWARD RECTIFIER POTASSIUM CHANNEL"/>
    <property type="match status" value="1"/>
</dbReference>
<evidence type="ECO:0000256" key="9">
    <source>
        <dbReference type="ARBA" id="ARBA00023136"/>
    </source>
</evidence>
<dbReference type="Gene3D" id="1.10.287.70">
    <property type="match status" value="1"/>
</dbReference>
<dbReference type="InterPro" id="IPR013518">
    <property type="entry name" value="K_chnl_inward-rec_Kir_cyto"/>
</dbReference>
<organism evidence="17 18">
    <name type="scientific">Gasterosteus aculeatus aculeatus</name>
    <name type="common">three-spined stickleback</name>
    <dbReference type="NCBI Taxonomy" id="481459"/>
    <lineage>
        <taxon>Eukaryota</taxon>
        <taxon>Metazoa</taxon>
        <taxon>Chordata</taxon>
        <taxon>Craniata</taxon>
        <taxon>Vertebrata</taxon>
        <taxon>Euteleostomi</taxon>
        <taxon>Actinopterygii</taxon>
        <taxon>Neopterygii</taxon>
        <taxon>Teleostei</taxon>
        <taxon>Neoteleostei</taxon>
        <taxon>Acanthomorphata</taxon>
        <taxon>Eupercaria</taxon>
        <taxon>Perciformes</taxon>
        <taxon>Cottioidei</taxon>
        <taxon>Gasterosteales</taxon>
        <taxon>Gasterosteidae</taxon>
        <taxon>Gasterosteus</taxon>
    </lineage>
</organism>
<feature type="transmembrane region" description="Helical" evidence="14">
    <location>
        <begin position="223"/>
        <end position="243"/>
    </location>
</feature>
<dbReference type="FunFam" id="2.60.40.1400:FF:000005">
    <property type="entry name" value="G protein-activated inward rectifier potassium channel 2"/>
    <property type="match status" value="1"/>
</dbReference>